<dbReference type="InterPro" id="IPR001242">
    <property type="entry name" value="Condensation_dom"/>
</dbReference>
<organism evidence="2 3">
    <name type="scientific">Nonomuraea angiospora</name>
    <dbReference type="NCBI Taxonomy" id="46172"/>
    <lineage>
        <taxon>Bacteria</taxon>
        <taxon>Bacillati</taxon>
        <taxon>Actinomycetota</taxon>
        <taxon>Actinomycetes</taxon>
        <taxon>Streptosporangiales</taxon>
        <taxon>Streptosporangiaceae</taxon>
        <taxon>Nonomuraea</taxon>
    </lineage>
</organism>
<keyword evidence="3" id="KW-1185">Reference proteome</keyword>
<proteinExistence type="predicted"/>
<evidence type="ECO:0000313" key="2">
    <source>
        <dbReference type="EMBL" id="MBE1581762.1"/>
    </source>
</evidence>
<sequence length="577" mass="63141">MPKVFTALTHELTLTECEPIVVPFQGDRAGDGPLTLGQLNIVRWLDDFPDAHGWMRCALELPEGTGLDDVTETFAVLLARHEGLRTTYAAGPPPAQRVAAAGELVIHRFDTGAGPVEAAACAAELGKLLDPRPPHSPRTHPLRVALATRGDEVLAGVMDLSHLTADFLGLAVFCREFAHLVRHPREREIGQVRHQPLDQARAERRPPLARRTANALALWESVLNRAPHHLYTAASTGSPRDSLAAELCSRAAATALAAIEARAGSGRPAIVLAAICTVLSQRTGQPPGDFLTLSSNRYDSRSADYLGTLVQSAPMHVDLAALSFDRCVHQAWLATVKAGKHGIYDVEERSRIAEQAEHRRGVRFCFEPLFNNLVVGRIDSQPPETPAATALTWTPMVETDVMLRFDLFAAEEALRLRLWTGHLDRAPRDELERILLAIERLLLSAASEDLSRPRMDEVTGLGPLPRDGDWLLVDSCWIQIGEVQRLLDEALAPLPARVFPEVRGEPLVAFLARGPRVRSAEEAHALCMEGLRRRPTAMTPRRYVLCDHAPDDVTDLDAWLSRPVVADGAGRTTGHPG</sequence>
<dbReference type="InterPro" id="IPR023213">
    <property type="entry name" value="CAT-like_dom_sf"/>
</dbReference>
<accession>A0ABR9LMD7</accession>
<gene>
    <name evidence="2" type="ORF">H4W80_000020</name>
</gene>
<protein>
    <recommendedName>
        <fullName evidence="1">Condensation domain-containing protein</fullName>
    </recommendedName>
</protein>
<dbReference type="Pfam" id="PF00668">
    <property type="entry name" value="Condensation"/>
    <property type="match status" value="1"/>
</dbReference>
<reference evidence="2 3" key="1">
    <citation type="submission" date="2020-10" db="EMBL/GenBank/DDBJ databases">
        <title>Sequencing the genomes of 1000 actinobacteria strains.</title>
        <authorList>
            <person name="Klenk H.-P."/>
        </authorList>
    </citation>
    <scope>NUCLEOTIDE SEQUENCE [LARGE SCALE GENOMIC DNA]</scope>
    <source>
        <strain evidence="2 3">DSM 43173</strain>
    </source>
</reference>
<evidence type="ECO:0000313" key="3">
    <source>
        <dbReference type="Proteomes" id="UP000633509"/>
    </source>
</evidence>
<name>A0ABR9LMD7_9ACTN</name>
<evidence type="ECO:0000259" key="1">
    <source>
        <dbReference type="Pfam" id="PF00668"/>
    </source>
</evidence>
<dbReference type="EMBL" id="JADBEK010000001">
    <property type="protein sequence ID" value="MBE1581762.1"/>
    <property type="molecule type" value="Genomic_DNA"/>
</dbReference>
<dbReference type="SUPFAM" id="SSF52777">
    <property type="entry name" value="CoA-dependent acyltransferases"/>
    <property type="match status" value="2"/>
</dbReference>
<feature type="domain" description="Condensation" evidence="1">
    <location>
        <begin position="55"/>
        <end position="360"/>
    </location>
</feature>
<comment type="caution">
    <text evidence="2">The sequence shown here is derived from an EMBL/GenBank/DDBJ whole genome shotgun (WGS) entry which is preliminary data.</text>
</comment>
<dbReference type="Proteomes" id="UP000633509">
    <property type="component" value="Unassembled WGS sequence"/>
</dbReference>
<dbReference type="RefSeq" id="WP_192783167.1">
    <property type="nucleotide sequence ID" value="NZ_JADBEK010000001.1"/>
</dbReference>
<dbReference type="Gene3D" id="3.30.559.30">
    <property type="entry name" value="Nonribosomal peptide synthetase, condensation domain"/>
    <property type="match status" value="1"/>
</dbReference>
<dbReference type="Gene3D" id="3.30.559.10">
    <property type="entry name" value="Chloramphenicol acetyltransferase-like domain"/>
    <property type="match status" value="1"/>
</dbReference>